<evidence type="ECO:0000313" key="2">
    <source>
        <dbReference type="EMBL" id="SUJ17438.1"/>
    </source>
</evidence>
<dbReference type="SUPFAM" id="SSF81853">
    <property type="entry name" value="Family 10 polysaccharide lyase"/>
    <property type="match status" value="1"/>
</dbReference>
<dbReference type="AlphaFoldDB" id="A0A380CDV9"/>
<feature type="chain" id="PRO_5016862662" evidence="1">
    <location>
        <begin position="20"/>
        <end position="343"/>
    </location>
</feature>
<evidence type="ECO:0000256" key="1">
    <source>
        <dbReference type="SAM" id="SignalP"/>
    </source>
</evidence>
<keyword evidence="1" id="KW-0732">Signal</keyword>
<dbReference type="Gene3D" id="1.50.10.20">
    <property type="match status" value="1"/>
</dbReference>
<dbReference type="EMBL" id="UGYW01000002">
    <property type="protein sequence ID" value="SUJ17438.1"/>
    <property type="molecule type" value="Genomic_DNA"/>
</dbReference>
<name>A0A380CDV9_SPHSI</name>
<evidence type="ECO:0000313" key="3">
    <source>
        <dbReference type="Proteomes" id="UP000254893"/>
    </source>
</evidence>
<sequence length="343" mass="39575">MKKTLGILFILISAGIVHAQTQIDTLADKMLRYQLPVGAWSKQLADKSTVDYSKPIDKSLADKIRKTTDQYATIDNKATSREIEYLIQAYHKTKNPNYLKAVERGIEYLLKMQYPNGGFPQYYPNASLYRGEITYNDNAMINALDILYNVSNKLEGYEVVRSGLSKRAQDAVNRGLDCILKTQVRQNGTLTIWAAQYDQNTLQPAKARNFEPASLSTSESMGVVKFLMRLEHPSAEVIQAVKSAKKWFETNDIEGYRFDFSKDPETNKPTRQLVKDPDAVVWARFYDLKDNRPIFGDRDNSIKYNLSEVSEERRNGYAWYGVWPLNFVQKDYQKWIKKNKIEE</sequence>
<organism evidence="2 3">
    <name type="scientific">Sphingobacterium spiritivorum</name>
    <name type="common">Flavobacterium spiritivorum</name>
    <dbReference type="NCBI Taxonomy" id="258"/>
    <lineage>
        <taxon>Bacteria</taxon>
        <taxon>Pseudomonadati</taxon>
        <taxon>Bacteroidota</taxon>
        <taxon>Sphingobacteriia</taxon>
        <taxon>Sphingobacteriales</taxon>
        <taxon>Sphingobacteriaceae</taxon>
        <taxon>Sphingobacterium</taxon>
    </lineage>
</organism>
<proteinExistence type="predicted"/>
<protein>
    <submittedName>
        <fullName evidence="2">Pectate lyase</fullName>
    </submittedName>
</protein>
<dbReference type="Proteomes" id="UP000254893">
    <property type="component" value="Unassembled WGS sequence"/>
</dbReference>
<keyword evidence="2" id="KW-0456">Lyase</keyword>
<reference evidence="2 3" key="1">
    <citation type="submission" date="2018-06" db="EMBL/GenBank/DDBJ databases">
        <authorList>
            <consortium name="Pathogen Informatics"/>
            <person name="Doyle S."/>
        </authorList>
    </citation>
    <scope>NUCLEOTIDE SEQUENCE [LARGE SCALE GENOMIC DNA]</scope>
    <source>
        <strain evidence="2 3">NCTC11388</strain>
    </source>
</reference>
<dbReference type="InterPro" id="IPR012669">
    <property type="entry name" value="Pectate_lyase"/>
</dbReference>
<dbReference type="GO" id="GO:0016829">
    <property type="term" value="F:lyase activity"/>
    <property type="evidence" value="ECO:0007669"/>
    <property type="project" value="UniProtKB-KW"/>
</dbReference>
<accession>A0A380CDV9</accession>
<dbReference type="Pfam" id="PF09492">
    <property type="entry name" value="Pec_lyase"/>
    <property type="match status" value="1"/>
</dbReference>
<feature type="signal peptide" evidence="1">
    <location>
        <begin position="1"/>
        <end position="19"/>
    </location>
</feature>
<dbReference type="NCBIfam" id="TIGR02474">
    <property type="entry name" value="pec_lyase"/>
    <property type="match status" value="1"/>
</dbReference>
<dbReference type="RefSeq" id="WP_115170447.1">
    <property type="nucleotide sequence ID" value="NZ_UGYW01000002.1"/>
</dbReference>
<gene>
    <name evidence="2" type="ORF">NCTC11388_02660</name>
</gene>